<evidence type="ECO:0008006" key="7">
    <source>
        <dbReference type="Google" id="ProtNLM"/>
    </source>
</evidence>
<name>A0ABM9ARG6_9BACT</name>
<dbReference type="NCBIfam" id="TIGR04456">
    <property type="entry name" value="LruC_dom"/>
    <property type="match status" value="1"/>
</dbReference>
<evidence type="ECO:0000313" key="5">
    <source>
        <dbReference type="EMBL" id="CAH0996327.1"/>
    </source>
</evidence>
<accession>A0ABM9ARG6</accession>
<feature type="domain" description="DUF4842" evidence="4">
    <location>
        <begin position="472"/>
        <end position="664"/>
    </location>
</feature>
<dbReference type="InterPro" id="IPR032295">
    <property type="entry name" value="DUF4842"/>
</dbReference>
<gene>
    <name evidence="5" type="ORF">EMA8858_02458</name>
</gene>
<sequence>MKTRFYYKICYMATLVFVMTSCFNKIDDNIIINGTTATKTKMEEMNVPANFNFSTTGEIKFDIGTFDNTNKPIKGVVVAVYSYPEDKLLLKGITSTNGLIQLNQNIPTYVKKVAIRPDFIGLPSEFIVNVNNNIIKATFGGKNQTIPSELRENNQEKKLNKRSFRSPNETDEDDFSITTLGKWSKTGVPTYLENTRDDISSASLININANLPEHKNVKILNPNFMNSSNKNTLAITEEADVWITFVHEGTNWTNSLGFYTFDLNKHPTKKSEISTVKIIFPNVSYNGSGGGLTSGDKVKIGRFKAGTGIGFVLFAGGFNTSKGEVEKGEYIHYSHDILNIESTGSLRRHLIALNESATNRLLLCFEDRNRQEDETDNDFNDAIFFATSNPVKSISKDDIPNIITKIDNDNDGVADTDDEYPNDANKVVSNYIPAKNAYSSLAFEDLWPSKGDYDMNDLVVNYQFQEVFNANNEIVELNAKVYVKVILAKILNGWGFQMPIAPSLVKSVSGQSLLYKVITNSSNGTESGQDYATIIAFDNAIDQIKSEKSDTLNIKITFNSPIKKSVLGTPPYNPFIFQKNARGNEVHLMNMSPTQKINKTLLGSLNDRSNSGANTFYKSDAKLPWGLNIPENFTYPLEGKEILEGYLFFKNWVQSGGSSNSDWYINKPGYRNATKLSKLK</sequence>
<keyword evidence="6" id="KW-1185">Reference proteome</keyword>
<feature type="signal peptide" evidence="2">
    <location>
        <begin position="1"/>
        <end position="24"/>
    </location>
</feature>
<dbReference type="Pfam" id="PF13448">
    <property type="entry name" value="DUF4114"/>
    <property type="match status" value="1"/>
</dbReference>
<dbReference type="RefSeq" id="WP_238806889.1">
    <property type="nucleotide sequence ID" value="NZ_CAKLPY010000002.1"/>
</dbReference>
<feature type="domain" description="DUF4114" evidence="3">
    <location>
        <begin position="303"/>
        <end position="388"/>
    </location>
</feature>
<evidence type="ECO:0000256" key="2">
    <source>
        <dbReference type="SAM" id="SignalP"/>
    </source>
</evidence>
<evidence type="ECO:0000259" key="4">
    <source>
        <dbReference type="Pfam" id="PF16130"/>
    </source>
</evidence>
<evidence type="ECO:0000256" key="1">
    <source>
        <dbReference type="SAM" id="MobiDB-lite"/>
    </source>
</evidence>
<keyword evidence="2" id="KW-0732">Signal</keyword>
<dbReference type="InterPro" id="IPR031025">
    <property type="entry name" value="LruC_dom"/>
</dbReference>
<dbReference type="EMBL" id="CAKLPY010000002">
    <property type="protein sequence ID" value="CAH0996327.1"/>
    <property type="molecule type" value="Genomic_DNA"/>
</dbReference>
<protein>
    <recommendedName>
        <fullName evidence="7">LruC domain-containing protein</fullName>
    </recommendedName>
</protein>
<comment type="caution">
    <text evidence="5">The sequence shown here is derived from an EMBL/GenBank/DDBJ whole genome shotgun (WGS) entry which is preliminary data.</text>
</comment>
<dbReference type="Proteomes" id="UP000837932">
    <property type="component" value="Unassembled WGS sequence"/>
</dbReference>
<organism evidence="5 6">
    <name type="scientific">Emticicia aquatica</name>
    <dbReference type="NCBI Taxonomy" id="1681835"/>
    <lineage>
        <taxon>Bacteria</taxon>
        <taxon>Pseudomonadati</taxon>
        <taxon>Bacteroidota</taxon>
        <taxon>Cytophagia</taxon>
        <taxon>Cytophagales</taxon>
        <taxon>Leadbetterellaceae</taxon>
        <taxon>Emticicia</taxon>
    </lineage>
</organism>
<dbReference type="Pfam" id="PF16130">
    <property type="entry name" value="DUF4842"/>
    <property type="match status" value="1"/>
</dbReference>
<feature type="region of interest" description="Disordered" evidence="1">
    <location>
        <begin position="153"/>
        <end position="174"/>
    </location>
</feature>
<reference evidence="5" key="1">
    <citation type="submission" date="2021-12" db="EMBL/GenBank/DDBJ databases">
        <authorList>
            <person name="Rodrigo-Torres L."/>
            <person name="Arahal R. D."/>
            <person name="Lucena T."/>
        </authorList>
    </citation>
    <scope>NUCLEOTIDE SEQUENCE</scope>
    <source>
        <strain evidence="5">CECT 8858</strain>
    </source>
</reference>
<feature type="chain" id="PRO_5047244050" description="LruC domain-containing protein" evidence="2">
    <location>
        <begin position="25"/>
        <end position="680"/>
    </location>
</feature>
<dbReference type="InterPro" id="IPR025193">
    <property type="entry name" value="DUF4114"/>
</dbReference>
<dbReference type="PROSITE" id="PS51257">
    <property type="entry name" value="PROKAR_LIPOPROTEIN"/>
    <property type="match status" value="1"/>
</dbReference>
<evidence type="ECO:0000259" key="3">
    <source>
        <dbReference type="Pfam" id="PF13448"/>
    </source>
</evidence>
<proteinExistence type="predicted"/>
<evidence type="ECO:0000313" key="6">
    <source>
        <dbReference type="Proteomes" id="UP000837932"/>
    </source>
</evidence>